<dbReference type="EMBL" id="AM920428">
    <property type="protein sequence ID" value="CAP91961.1"/>
    <property type="molecule type" value="Genomic_DNA"/>
</dbReference>
<evidence type="ECO:0000259" key="9">
    <source>
        <dbReference type="PROSITE" id="PS50280"/>
    </source>
</evidence>
<sequence>MFFLGIEAIMRANAKGVIAYFEQRRLVSTCHGPTTRSPRPHFLNLTSSSRSVLDLLSRLPSATKARILDSFTTPRILRASFFFTLLGYYPYRPRTELMAGRVPLGSGANQNRAFIDLTDETAPGDSKVPKNLVQGKLPFVTALAYRSPTVPLKRKSLDLSEDTSDSSSSDVRKFPRRAPLPHAHPDPSTPSLRPSQISVVIPSPTSKQKRDIAIAQDVSDVDGMDINIFPTTDEEERVAKAAYPTAQGRVDRRSIPLSFKSSSALNVLNLPSPSETNHRSKLRDTLDEKLKRINGPTVIPTVDSPKRLAKLADNFEFINGYQYRAGVERIPDDSDFNIGCACSATDGCDRFECDCLSKEEDSEDRIVPYQICEANPKLIVATKSFLKRKAIIYECNPRCGCGGKRCWNHVVQKGRTVRLEIFDTGARGFGLRSPDLIHGGQFIDLYLGEVITKAEADERENLTDGSHTQSYLFSLDWYVRDDDDEEENMKVIDGRKFGSATRFMNHSCNPNCKIVPVCTTNHADQYLYNLAFFAYRDISPGTELTFDYNQGEENTTPQKIDPEAVQCLCGEAKCRGQLWPNKRKGQGSKP</sequence>
<feature type="region of interest" description="Disordered" evidence="8">
    <location>
        <begin position="155"/>
        <end position="196"/>
    </location>
</feature>
<dbReference type="PROSITE" id="PS50280">
    <property type="entry name" value="SET"/>
    <property type="match status" value="1"/>
</dbReference>
<evidence type="ECO:0000256" key="2">
    <source>
        <dbReference type="ARBA" id="ARBA00022454"/>
    </source>
</evidence>
<dbReference type="PANTHER" id="PTHR46223">
    <property type="entry name" value="HISTONE-LYSINE N-METHYLTRANSFERASE SUV39H"/>
    <property type="match status" value="1"/>
</dbReference>
<comment type="subcellular location">
    <subcellularLocation>
        <location evidence="1">Chromosome</location>
    </subcellularLocation>
</comment>
<evidence type="ECO:0000256" key="6">
    <source>
        <dbReference type="ARBA" id="ARBA00022723"/>
    </source>
</evidence>
<dbReference type="OMA" id="AIIYECN"/>
<dbReference type="InterPro" id="IPR001214">
    <property type="entry name" value="SET_dom"/>
</dbReference>
<protein>
    <submittedName>
        <fullName evidence="12">Pc13g08920 protein</fullName>
    </submittedName>
</protein>
<evidence type="ECO:0000256" key="3">
    <source>
        <dbReference type="ARBA" id="ARBA00022603"/>
    </source>
</evidence>
<dbReference type="SMART" id="SM00317">
    <property type="entry name" value="SET"/>
    <property type="match status" value="1"/>
</dbReference>
<dbReference type="InterPro" id="IPR050973">
    <property type="entry name" value="H3K9_Histone-Lys_N-MTase"/>
</dbReference>
<dbReference type="InterPro" id="IPR003616">
    <property type="entry name" value="Post-SET_dom"/>
</dbReference>
<dbReference type="Gene3D" id="2.170.270.10">
    <property type="entry name" value="SET domain"/>
    <property type="match status" value="1"/>
</dbReference>
<evidence type="ECO:0000313" key="12">
    <source>
        <dbReference type="EMBL" id="CAP91961.1"/>
    </source>
</evidence>
<evidence type="ECO:0000259" key="11">
    <source>
        <dbReference type="PROSITE" id="PS50868"/>
    </source>
</evidence>
<feature type="domain" description="Pre-SET" evidence="10">
    <location>
        <begin position="338"/>
        <end position="414"/>
    </location>
</feature>
<dbReference type="PROSITE" id="PS50867">
    <property type="entry name" value="PRE_SET"/>
    <property type="match status" value="1"/>
</dbReference>
<dbReference type="InterPro" id="IPR046341">
    <property type="entry name" value="SET_dom_sf"/>
</dbReference>
<dbReference type="OrthoDB" id="308383at2759"/>
<dbReference type="InterPro" id="IPR007728">
    <property type="entry name" value="Pre-SET_dom"/>
</dbReference>
<dbReference type="SUPFAM" id="SSF82199">
    <property type="entry name" value="SET domain"/>
    <property type="match status" value="1"/>
</dbReference>
<keyword evidence="13" id="KW-1185">Reference proteome</keyword>
<keyword evidence="6" id="KW-0479">Metal-binding</keyword>
<evidence type="ECO:0000256" key="7">
    <source>
        <dbReference type="ARBA" id="ARBA00022833"/>
    </source>
</evidence>
<dbReference type="GO" id="GO:0042054">
    <property type="term" value="F:histone methyltransferase activity"/>
    <property type="evidence" value="ECO:0007669"/>
    <property type="project" value="InterPro"/>
</dbReference>
<dbReference type="Pfam" id="PF00856">
    <property type="entry name" value="SET"/>
    <property type="match status" value="1"/>
</dbReference>
<keyword evidence="2" id="KW-0158">Chromosome</keyword>
<dbReference type="GO" id="GO:0008270">
    <property type="term" value="F:zinc ion binding"/>
    <property type="evidence" value="ECO:0007669"/>
    <property type="project" value="InterPro"/>
</dbReference>
<name>B6H4H9_PENRW</name>
<dbReference type="GO" id="GO:0032259">
    <property type="term" value="P:methylation"/>
    <property type="evidence" value="ECO:0007669"/>
    <property type="project" value="UniProtKB-KW"/>
</dbReference>
<gene>
    <name evidence="12" type="ORF">Pc13g08920</name>
    <name evidence="12" type="ORF">PCH_Pc13g08920</name>
</gene>
<accession>B6H4H9</accession>
<evidence type="ECO:0000313" key="13">
    <source>
        <dbReference type="Proteomes" id="UP000000724"/>
    </source>
</evidence>
<keyword evidence="7" id="KW-0862">Zinc</keyword>
<dbReference type="GeneID" id="8316019"/>
<dbReference type="PROSITE" id="PS50868">
    <property type="entry name" value="POST_SET"/>
    <property type="match status" value="1"/>
</dbReference>
<evidence type="ECO:0000256" key="5">
    <source>
        <dbReference type="ARBA" id="ARBA00022691"/>
    </source>
</evidence>
<dbReference type="AlphaFoldDB" id="B6H4H9"/>
<keyword evidence="5" id="KW-0949">S-adenosyl-L-methionine</keyword>
<evidence type="ECO:0000256" key="1">
    <source>
        <dbReference type="ARBA" id="ARBA00004286"/>
    </source>
</evidence>
<dbReference type="VEuPathDB" id="FungiDB:PCH_Pc13g08920"/>
<evidence type="ECO:0000256" key="4">
    <source>
        <dbReference type="ARBA" id="ARBA00022679"/>
    </source>
</evidence>
<dbReference type="BioCyc" id="PCHR:PC13G08920-MONOMER"/>
<organism evidence="12 13">
    <name type="scientific">Penicillium rubens (strain ATCC 28089 / DSM 1075 / NRRL 1951 / Wisconsin 54-1255)</name>
    <name type="common">Penicillium chrysogenum</name>
    <dbReference type="NCBI Taxonomy" id="500485"/>
    <lineage>
        <taxon>Eukaryota</taxon>
        <taxon>Fungi</taxon>
        <taxon>Dikarya</taxon>
        <taxon>Ascomycota</taxon>
        <taxon>Pezizomycotina</taxon>
        <taxon>Eurotiomycetes</taxon>
        <taxon>Eurotiomycetidae</taxon>
        <taxon>Eurotiales</taxon>
        <taxon>Aspergillaceae</taxon>
        <taxon>Penicillium</taxon>
        <taxon>Penicillium chrysogenum species complex</taxon>
    </lineage>
</organism>
<dbReference type="Proteomes" id="UP000000724">
    <property type="component" value="Contig Pc00c13"/>
</dbReference>
<keyword evidence="3" id="KW-0489">Methyltransferase</keyword>
<dbReference type="PANTHER" id="PTHR46223:SF3">
    <property type="entry name" value="HISTONE-LYSINE N-METHYLTRANSFERASE SET-23"/>
    <property type="match status" value="1"/>
</dbReference>
<dbReference type="STRING" id="500485.B6H4H9"/>
<dbReference type="HOGENOM" id="CLU_020840_11_1_1"/>
<evidence type="ECO:0000259" key="10">
    <source>
        <dbReference type="PROSITE" id="PS50867"/>
    </source>
</evidence>
<feature type="domain" description="SET" evidence="9">
    <location>
        <begin position="417"/>
        <end position="549"/>
    </location>
</feature>
<evidence type="ECO:0000256" key="8">
    <source>
        <dbReference type="SAM" id="MobiDB-lite"/>
    </source>
</evidence>
<reference evidence="12 13" key="1">
    <citation type="journal article" date="2008" name="Nat. Biotechnol.">
        <title>Genome sequencing and analysis of the filamentous fungus Penicillium chrysogenum.</title>
        <authorList>
            <person name="van den Berg M.A."/>
            <person name="Albang R."/>
            <person name="Albermann K."/>
            <person name="Badger J.H."/>
            <person name="Daran J.-M."/>
            <person name="Driessen A.J.M."/>
            <person name="Garcia-Estrada C."/>
            <person name="Fedorova N.D."/>
            <person name="Harris D.M."/>
            <person name="Heijne W.H.M."/>
            <person name="Joardar V.S."/>
            <person name="Kiel J.A.K.W."/>
            <person name="Kovalchuk A."/>
            <person name="Martin J.F."/>
            <person name="Nierman W.C."/>
            <person name="Nijland J.G."/>
            <person name="Pronk J.T."/>
            <person name="Roubos J.A."/>
            <person name="van der Klei I.J."/>
            <person name="van Peij N.N.M.E."/>
            <person name="Veenhuis M."/>
            <person name="von Doehren H."/>
            <person name="Wagner C."/>
            <person name="Wortman J.R."/>
            <person name="Bovenberg R.A.L."/>
        </authorList>
    </citation>
    <scope>NUCLEOTIDE SEQUENCE [LARGE SCALE GENOMIC DNA]</scope>
    <source>
        <strain evidence="13">ATCC 28089 / DSM 1075 / NRRL 1951 / Wisconsin 54-1255</strain>
    </source>
</reference>
<dbReference type="GO" id="GO:0005634">
    <property type="term" value="C:nucleus"/>
    <property type="evidence" value="ECO:0007669"/>
    <property type="project" value="InterPro"/>
</dbReference>
<proteinExistence type="predicted"/>
<dbReference type="Pfam" id="PF05033">
    <property type="entry name" value="Pre-SET"/>
    <property type="match status" value="1"/>
</dbReference>
<dbReference type="GO" id="GO:0005694">
    <property type="term" value="C:chromosome"/>
    <property type="evidence" value="ECO:0007669"/>
    <property type="project" value="UniProtKB-SubCell"/>
</dbReference>
<dbReference type="KEGG" id="pcs:N7525_003280"/>
<dbReference type="eggNOG" id="KOG1082">
    <property type="taxonomic scope" value="Eukaryota"/>
</dbReference>
<keyword evidence="4" id="KW-0808">Transferase</keyword>
<feature type="domain" description="Post-SET" evidence="11">
    <location>
        <begin position="563"/>
        <end position="579"/>
    </location>
</feature>